<evidence type="ECO:0000256" key="2">
    <source>
        <dbReference type="ARBA" id="ARBA00022884"/>
    </source>
</evidence>
<evidence type="ECO:0000256" key="6">
    <source>
        <dbReference type="SAM" id="MobiDB-lite"/>
    </source>
</evidence>
<dbReference type="GO" id="GO:0022625">
    <property type="term" value="C:cytosolic large ribosomal subunit"/>
    <property type="evidence" value="ECO:0007669"/>
    <property type="project" value="TreeGrafter"/>
</dbReference>
<dbReference type="InterPro" id="IPR037121">
    <property type="entry name" value="Ribosomal_bL25_C"/>
</dbReference>
<dbReference type="InterPro" id="IPR011035">
    <property type="entry name" value="Ribosomal_bL25/Gln-tRNA_synth"/>
</dbReference>
<dbReference type="AlphaFoldDB" id="A0A7W5DTI5"/>
<evidence type="ECO:0000313" key="9">
    <source>
        <dbReference type="EMBL" id="MBB3204251.1"/>
    </source>
</evidence>
<dbReference type="InterPro" id="IPR029751">
    <property type="entry name" value="Ribosomal_L25_dom"/>
</dbReference>
<dbReference type="Gene3D" id="2.40.240.10">
    <property type="entry name" value="Ribosomal Protein L25, Chain P"/>
    <property type="match status" value="1"/>
</dbReference>
<comment type="caution">
    <text evidence="9">The sequence shown here is derived from an EMBL/GenBank/DDBJ whole genome shotgun (WGS) entry which is preliminary data.</text>
</comment>
<dbReference type="InterPro" id="IPR020056">
    <property type="entry name" value="Rbsml_bL25/Gln-tRNA_synth_N"/>
</dbReference>
<dbReference type="InterPro" id="IPR001021">
    <property type="entry name" value="Ribosomal_bL25_long"/>
</dbReference>
<proteinExistence type="inferred from homology"/>
<feature type="region of interest" description="Disordered" evidence="6">
    <location>
        <begin position="177"/>
        <end position="209"/>
    </location>
</feature>
<comment type="similarity">
    <text evidence="5">Belongs to the bacterial ribosomal protein bL25 family. CTC subfamily.</text>
</comment>
<dbReference type="EMBL" id="JACHXU010000001">
    <property type="protein sequence ID" value="MBB3204251.1"/>
    <property type="molecule type" value="Genomic_DNA"/>
</dbReference>
<keyword evidence="1 5" id="KW-0699">rRNA-binding</keyword>
<keyword evidence="4 5" id="KW-0687">Ribonucleoprotein</keyword>
<evidence type="ECO:0000256" key="1">
    <source>
        <dbReference type="ARBA" id="ARBA00022730"/>
    </source>
</evidence>
<dbReference type="InterPro" id="IPR020930">
    <property type="entry name" value="Ribosomal_uL5_bac-type"/>
</dbReference>
<organism evidence="9 10">
    <name type="scientific">Aporhodopirellula rubra</name>
    <dbReference type="NCBI Taxonomy" id="980271"/>
    <lineage>
        <taxon>Bacteria</taxon>
        <taxon>Pseudomonadati</taxon>
        <taxon>Planctomycetota</taxon>
        <taxon>Planctomycetia</taxon>
        <taxon>Pirellulales</taxon>
        <taxon>Pirellulaceae</taxon>
        <taxon>Aporhodopirellula</taxon>
    </lineage>
</organism>
<comment type="function">
    <text evidence="5">This is one of the proteins that binds to the 5S RNA in the ribosome where it forms part of the central protuberance.</text>
</comment>
<dbReference type="CDD" id="cd00495">
    <property type="entry name" value="Ribosomal_L25_TL5_CTC"/>
    <property type="match status" value="1"/>
</dbReference>
<feature type="domain" description="Large ribosomal subunit protein bL25 L25" evidence="7">
    <location>
        <begin position="5"/>
        <end position="88"/>
    </location>
</feature>
<keyword evidence="2 5" id="KW-0694">RNA-binding</keyword>
<comment type="subunit">
    <text evidence="5">Part of the 50S ribosomal subunit; part of the 5S rRNA/L5/L18/L25 subcomplex. Contacts the 5S rRNA. Binds to the 5S rRNA independently of L5 and L18.</text>
</comment>
<evidence type="ECO:0000313" key="10">
    <source>
        <dbReference type="Proteomes" id="UP000536179"/>
    </source>
</evidence>
<dbReference type="PANTHER" id="PTHR33284:SF1">
    <property type="entry name" value="RIBOSOMAL PROTEIN L25_GLN-TRNA SYNTHETASE, ANTI-CODON-BINDING DOMAIN-CONTAINING PROTEIN"/>
    <property type="match status" value="1"/>
</dbReference>
<accession>A0A7W5DTI5</accession>
<dbReference type="NCBIfam" id="TIGR00731">
    <property type="entry name" value="bL25_bact_ctc"/>
    <property type="match status" value="1"/>
</dbReference>
<feature type="domain" description="Large ribosomal subunit protein bL25 beta" evidence="8">
    <location>
        <begin position="96"/>
        <end position="179"/>
    </location>
</feature>
<dbReference type="HAMAP" id="MF_01334">
    <property type="entry name" value="Ribosomal_bL25_CTC"/>
    <property type="match status" value="1"/>
</dbReference>
<dbReference type="Pfam" id="PF01386">
    <property type="entry name" value="Ribosomal_L25p"/>
    <property type="match status" value="1"/>
</dbReference>
<name>A0A7W5DTI5_9BACT</name>
<dbReference type="Proteomes" id="UP000536179">
    <property type="component" value="Unassembled WGS sequence"/>
</dbReference>
<dbReference type="RefSeq" id="WP_184300087.1">
    <property type="nucleotide sequence ID" value="NZ_JACHXU010000001.1"/>
</dbReference>
<dbReference type="Pfam" id="PF14693">
    <property type="entry name" value="Ribosomal_TL5_C"/>
    <property type="match status" value="1"/>
</dbReference>
<dbReference type="InterPro" id="IPR020057">
    <property type="entry name" value="Ribosomal_bL25_b-dom"/>
</dbReference>
<evidence type="ECO:0000256" key="5">
    <source>
        <dbReference type="HAMAP-Rule" id="MF_01334"/>
    </source>
</evidence>
<gene>
    <name evidence="5" type="primary">rplY</name>
    <name evidence="5" type="synonym">ctc</name>
    <name evidence="9" type="ORF">FHS27_000015</name>
</gene>
<dbReference type="GO" id="GO:0003735">
    <property type="term" value="F:structural constituent of ribosome"/>
    <property type="evidence" value="ECO:0007669"/>
    <property type="project" value="InterPro"/>
</dbReference>
<sequence length="209" mass="22222">MTDVIQATKRDSTGTAATIRLRRNGLVPAVLYGHGESNEHLAIPATQVKGLLRHHSKMIKLTGDVNENALVSEMQWDALGIEVLHLDLIRVNLKEKVDVTVPIETHGEAVGTREGGILLENMREVDIRCSAGAIPESLVLDVNGLHLGEHATASDLQLPEGVELVTDGDAVVAHVEAPRAEQADEEATDSIGAEPEVISKGGGGDDEEA</sequence>
<protein>
    <recommendedName>
        <fullName evidence="5">Large ribosomal subunit protein bL25</fullName>
    </recommendedName>
    <alternativeName>
        <fullName evidence="5">General stress protein CTC</fullName>
    </alternativeName>
</protein>
<dbReference type="SUPFAM" id="SSF50715">
    <property type="entry name" value="Ribosomal protein L25-like"/>
    <property type="match status" value="1"/>
</dbReference>
<evidence type="ECO:0000259" key="8">
    <source>
        <dbReference type="Pfam" id="PF14693"/>
    </source>
</evidence>
<dbReference type="GO" id="GO:0006412">
    <property type="term" value="P:translation"/>
    <property type="evidence" value="ECO:0007669"/>
    <property type="project" value="UniProtKB-UniRule"/>
</dbReference>
<evidence type="ECO:0000256" key="4">
    <source>
        <dbReference type="ARBA" id="ARBA00023274"/>
    </source>
</evidence>
<dbReference type="PANTHER" id="PTHR33284">
    <property type="entry name" value="RIBOSOMAL PROTEIN L25/GLN-TRNA SYNTHETASE, ANTI-CODON-BINDING DOMAIN-CONTAINING PROTEIN"/>
    <property type="match status" value="1"/>
</dbReference>
<keyword evidence="3 5" id="KW-0689">Ribosomal protein</keyword>
<dbReference type="Gene3D" id="2.170.120.20">
    <property type="entry name" value="Ribosomal protein L25, beta domain"/>
    <property type="match status" value="1"/>
</dbReference>
<dbReference type="GO" id="GO:0008097">
    <property type="term" value="F:5S rRNA binding"/>
    <property type="evidence" value="ECO:0007669"/>
    <property type="project" value="InterPro"/>
</dbReference>
<keyword evidence="10" id="KW-1185">Reference proteome</keyword>
<evidence type="ECO:0000259" key="7">
    <source>
        <dbReference type="Pfam" id="PF01386"/>
    </source>
</evidence>
<reference evidence="9 10" key="1">
    <citation type="submission" date="2020-08" db="EMBL/GenBank/DDBJ databases">
        <title>Genomic Encyclopedia of Type Strains, Phase III (KMG-III): the genomes of soil and plant-associated and newly described type strains.</title>
        <authorList>
            <person name="Whitman W."/>
        </authorList>
    </citation>
    <scope>NUCLEOTIDE SEQUENCE [LARGE SCALE GENOMIC DNA]</scope>
    <source>
        <strain evidence="9 10">CECT 8075</strain>
    </source>
</reference>
<evidence type="ECO:0000256" key="3">
    <source>
        <dbReference type="ARBA" id="ARBA00022980"/>
    </source>
</evidence>